<dbReference type="EC" id="5.4.99.62" evidence="2 6"/>
<comment type="catalytic activity">
    <reaction evidence="1 6">
        <text>beta-D-ribopyranose = beta-D-ribofuranose</text>
        <dbReference type="Rhea" id="RHEA:25432"/>
        <dbReference type="ChEBI" id="CHEBI:27476"/>
        <dbReference type="ChEBI" id="CHEBI:47002"/>
        <dbReference type="EC" id="5.4.99.62"/>
    </reaction>
</comment>
<dbReference type="InterPro" id="IPR023064">
    <property type="entry name" value="D-ribose_pyranase"/>
</dbReference>
<dbReference type="Gene3D" id="3.40.1650.10">
    <property type="entry name" value="RbsD-like domain"/>
    <property type="match status" value="1"/>
</dbReference>
<sequence length="138" mass="15107">MKKAGILHPVIAQVVASLGHGDLVVVADAGLPIPPGPERVDLAYAPGRPPLLDVLRSLLEEMEVERALLAEEVRSFTQDEFYRALHQELLRLPKVAARGVEYQPHDNLKALLKVARVVIRTGEFTPYANVVLVAGVVF</sequence>
<dbReference type="RefSeq" id="WP_219759325.1">
    <property type="nucleotide sequence ID" value="NZ_JAHXRS010000008.1"/>
</dbReference>
<protein>
    <recommendedName>
        <fullName evidence="2 6">D-ribose pyranase</fullName>
        <ecNumber evidence="2 6">5.4.99.62</ecNumber>
    </recommendedName>
</protein>
<keyword evidence="3 6" id="KW-0963">Cytoplasm</keyword>
<name>A0ABS6ZX77_9DEIN</name>
<keyword evidence="4 6" id="KW-0413">Isomerase</keyword>
<dbReference type="PANTHER" id="PTHR37831">
    <property type="entry name" value="D-RIBOSE PYRANASE"/>
    <property type="match status" value="1"/>
</dbReference>
<evidence type="ECO:0000313" key="9">
    <source>
        <dbReference type="Proteomes" id="UP000724268"/>
    </source>
</evidence>
<evidence type="ECO:0000313" key="8">
    <source>
        <dbReference type="EMBL" id="MBW6394656.1"/>
    </source>
</evidence>
<feature type="coiled-coil region" evidence="7">
    <location>
        <begin position="52"/>
        <end position="79"/>
    </location>
</feature>
<proteinExistence type="inferred from homology"/>
<comment type="similarity">
    <text evidence="6">Belongs to the RbsD / FucU family. RbsD subfamily.</text>
</comment>
<dbReference type="SUPFAM" id="SSF102546">
    <property type="entry name" value="RbsD-like"/>
    <property type="match status" value="1"/>
</dbReference>
<dbReference type="InterPro" id="IPR023750">
    <property type="entry name" value="RbsD-like_sf"/>
</dbReference>
<evidence type="ECO:0000256" key="1">
    <source>
        <dbReference type="ARBA" id="ARBA00000223"/>
    </source>
</evidence>
<feature type="active site" description="Proton donor" evidence="6">
    <location>
        <position position="20"/>
    </location>
</feature>
<evidence type="ECO:0000256" key="5">
    <source>
        <dbReference type="ARBA" id="ARBA00023277"/>
    </source>
</evidence>
<keyword evidence="9" id="KW-1185">Reference proteome</keyword>
<comment type="function">
    <text evidence="6">Catalyzes the interconversion of beta-pyran and beta-furan forms of D-ribose.</text>
</comment>
<evidence type="ECO:0000256" key="4">
    <source>
        <dbReference type="ARBA" id="ARBA00023235"/>
    </source>
</evidence>
<evidence type="ECO:0000256" key="6">
    <source>
        <dbReference type="HAMAP-Rule" id="MF_01661"/>
    </source>
</evidence>
<keyword evidence="5 6" id="KW-0119">Carbohydrate metabolism</keyword>
<gene>
    <name evidence="6 8" type="primary">rbsD</name>
    <name evidence="8" type="ORF">KZX47_05750</name>
</gene>
<feature type="binding site" evidence="6">
    <location>
        <begin position="127"/>
        <end position="129"/>
    </location>
    <ligand>
        <name>substrate</name>
    </ligand>
</feature>
<dbReference type="HAMAP" id="MF_01661">
    <property type="entry name" value="D_rib_pyranase"/>
    <property type="match status" value="1"/>
</dbReference>
<comment type="subunit">
    <text evidence="6">Homodecamer.</text>
</comment>
<dbReference type="NCBIfam" id="NF008761">
    <property type="entry name" value="PRK11797.1"/>
    <property type="match status" value="1"/>
</dbReference>
<accession>A0ABS6ZX77</accession>
<dbReference type="Pfam" id="PF05025">
    <property type="entry name" value="RbsD_FucU"/>
    <property type="match status" value="1"/>
</dbReference>
<evidence type="ECO:0000256" key="3">
    <source>
        <dbReference type="ARBA" id="ARBA00022490"/>
    </source>
</evidence>
<comment type="pathway">
    <text evidence="6">Carbohydrate metabolism; D-ribose degradation; D-ribose 5-phosphate from beta-D-ribopyranose: step 1/2.</text>
</comment>
<dbReference type="EMBL" id="JAHXRS010000008">
    <property type="protein sequence ID" value="MBW6394656.1"/>
    <property type="molecule type" value="Genomic_DNA"/>
</dbReference>
<dbReference type="PANTHER" id="PTHR37831:SF1">
    <property type="entry name" value="D-RIBOSE PYRANASE"/>
    <property type="match status" value="1"/>
</dbReference>
<organism evidence="8 9">
    <name type="scientific">Thermus brevis</name>
    <dbReference type="NCBI Taxonomy" id="2862456"/>
    <lineage>
        <taxon>Bacteria</taxon>
        <taxon>Thermotogati</taxon>
        <taxon>Deinococcota</taxon>
        <taxon>Deinococci</taxon>
        <taxon>Thermales</taxon>
        <taxon>Thermaceae</taxon>
        <taxon>Thermus</taxon>
    </lineage>
</organism>
<feature type="binding site" evidence="6">
    <location>
        <position position="105"/>
    </location>
    <ligand>
        <name>substrate</name>
    </ligand>
</feature>
<comment type="subcellular location">
    <subcellularLocation>
        <location evidence="6">Cytoplasm</location>
    </subcellularLocation>
</comment>
<comment type="caution">
    <text evidence="8">The sequence shown here is derived from an EMBL/GenBank/DDBJ whole genome shotgun (WGS) entry which is preliminary data.</text>
</comment>
<evidence type="ECO:0000256" key="7">
    <source>
        <dbReference type="SAM" id="Coils"/>
    </source>
</evidence>
<dbReference type="Proteomes" id="UP000724268">
    <property type="component" value="Unassembled WGS sequence"/>
</dbReference>
<evidence type="ECO:0000256" key="2">
    <source>
        <dbReference type="ARBA" id="ARBA00012862"/>
    </source>
</evidence>
<reference evidence="8 9" key="1">
    <citation type="submission" date="2021-07" db="EMBL/GenBank/DDBJ databases">
        <title>Thermus aquaticus gen. n. and sp. n., a nonsporulating extreme thermophile.</title>
        <authorList>
            <person name="Hu C.-J."/>
            <person name="Li W.-J."/>
            <person name="Xian W.-D."/>
        </authorList>
    </citation>
    <scope>NUCLEOTIDE SEQUENCE [LARGE SCALE GENOMIC DNA]</scope>
    <source>
        <strain evidence="8 9">SYSU G05001</strain>
    </source>
</reference>
<keyword evidence="7" id="KW-0175">Coiled coil</keyword>
<dbReference type="GO" id="GO:0062193">
    <property type="term" value="F:D-ribose pyranase activity"/>
    <property type="evidence" value="ECO:0007669"/>
    <property type="project" value="UniProtKB-EC"/>
</dbReference>
<feature type="binding site" evidence="6">
    <location>
        <position position="28"/>
    </location>
    <ligand>
        <name>substrate</name>
    </ligand>
</feature>
<dbReference type="InterPro" id="IPR007721">
    <property type="entry name" value="RbsD_FucU"/>
</dbReference>